<protein>
    <recommendedName>
        <fullName evidence="2">DUF6594 domain-containing protein</fullName>
    </recommendedName>
</protein>
<gene>
    <name evidence="3" type="ORF">PAC_18030</name>
</gene>
<proteinExistence type="predicted"/>
<evidence type="ECO:0000259" key="2">
    <source>
        <dbReference type="Pfam" id="PF20237"/>
    </source>
</evidence>
<evidence type="ECO:0000313" key="4">
    <source>
        <dbReference type="Proteomes" id="UP000184330"/>
    </source>
</evidence>
<accession>A0A1L7XSW4</accession>
<feature type="transmembrane region" description="Helical" evidence="1">
    <location>
        <begin position="263"/>
        <end position="281"/>
    </location>
</feature>
<dbReference type="Pfam" id="PF20237">
    <property type="entry name" value="DUF6594"/>
    <property type="match status" value="1"/>
</dbReference>
<feature type="domain" description="DUF6594" evidence="2">
    <location>
        <begin position="11"/>
        <end position="275"/>
    </location>
</feature>
<dbReference type="STRING" id="576137.A0A1L7XSW4"/>
<dbReference type="InterPro" id="IPR046529">
    <property type="entry name" value="DUF6594"/>
</dbReference>
<dbReference type="EMBL" id="FJOG01000051">
    <property type="protein sequence ID" value="CZR68131.1"/>
    <property type="molecule type" value="Genomic_DNA"/>
</dbReference>
<organism evidence="3 4">
    <name type="scientific">Phialocephala subalpina</name>
    <dbReference type="NCBI Taxonomy" id="576137"/>
    <lineage>
        <taxon>Eukaryota</taxon>
        <taxon>Fungi</taxon>
        <taxon>Dikarya</taxon>
        <taxon>Ascomycota</taxon>
        <taxon>Pezizomycotina</taxon>
        <taxon>Leotiomycetes</taxon>
        <taxon>Helotiales</taxon>
        <taxon>Mollisiaceae</taxon>
        <taxon>Phialocephala</taxon>
        <taxon>Phialocephala fortinii species complex</taxon>
    </lineage>
</organism>
<dbReference type="AlphaFoldDB" id="A0A1L7XSW4"/>
<feature type="transmembrane region" description="Helical" evidence="1">
    <location>
        <begin position="238"/>
        <end position="257"/>
    </location>
</feature>
<feature type="transmembrane region" description="Helical" evidence="1">
    <location>
        <begin position="211"/>
        <end position="231"/>
    </location>
</feature>
<sequence>MEDQEDLMEGYPKLAALMGKYPILSIYRRFSVLNSRNLLYLQAELIALEDKLKEYTLEDIQSADEKILRHARNWQFLGHAPVGNPSCAQWHTMLAIRDKLKEYNECLLQQRQLATFSRPDPGNLEFLENWLRHPKFGKQALSGPDRNVWIDGKDLLVVAPDSINDSFSRLMRKRVLELYHHIFGSQFRAPSDTENEFYFYDEKTVLRLADIIGTIISALLPVVSVVVLYCVKNMRVRLGLVAVFTVLFSLVLSLIAPAKRVEVFAATAAFTSVQVVFLGSITN</sequence>
<reference evidence="3 4" key="1">
    <citation type="submission" date="2016-03" db="EMBL/GenBank/DDBJ databases">
        <authorList>
            <person name="Ploux O."/>
        </authorList>
    </citation>
    <scope>NUCLEOTIDE SEQUENCE [LARGE SCALE GENOMIC DNA]</scope>
    <source>
        <strain evidence="3 4">UAMH 11012</strain>
    </source>
</reference>
<dbReference type="OrthoDB" id="5342093at2759"/>
<keyword evidence="1" id="KW-1133">Transmembrane helix</keyword>
<keyword evidence="1" id="KW-0472">Membrane</keyword>
<keyword evidence="4" id="KW-1185">Reference proteome</keyword>
<dbReference type="PANTHER" id="PTHR34502:SF5">
    <property type="entry name" value="DUF6594 DOMAIN-CONTAINING PROTEIN"/>
    <property type="match status" value="1"/>
</dbReference>
<dbReference type="Proteomes" id="UP000184330">
    <property type="component" value="Unassembled WGS sequence"/>
</dbReference>
<keyword evidence="1" id="KW-0812">Transmembrane</keyword>
<evidence type="ECO:0000256" key="1">
    <source>
        <dbReference type="SAM" id="Phobius"/>
    </source>
</evidence>
<name>A0A1L7XSW4_9HELO</name>
<dbReference type="PANTHER" id="PTHR34502">
    <property type="entry name" value="DUF6594 DOMAIN-CONTAINING PROTEIN-RELATED"/>
    <property type="match status" value="1"/>
</dbReference>
<evidence type="ECO:0000313" key="3">
    <source>
        <dbReference type="EMBL" id="CZR68131.1"/>
    </source>
</evidence>